<evidence type="ECO:0000256" key="1">
    <source>
        <dbReference type="SAM" id="MobiDB-lite"/>
    </source>
</evidence>
<keyword evidence="3" id="KW-1185">Reference proteome</keyword>
<dbReference type="Proteomes" id="UP001239083">
    <property type="component" value="Unassembled WGS sequence"/>
</dbReference>
<reference evidence="2 3" key="1">
    <citation type="submission" date="2023-07" db="EMBL/GenBank/DDBJ databases">
        <title>Comparative genomics of wheat-associated soil bacteria to identify genetic determinants of phenazine resistance.</title>
        <authorList>
            <person name="Mouncey N."/>
        </authorList>
    </citation>
    <scope>NUCLEOTIDE SEQUENCE [LARGE SCALE GENOMIC DNA]</scope>
    <source>
        <strain evidence="2 3">V3I3</strain>
    </source>
</reference>
<feature type="region of interest" description="Disordered" evidence="1">
    <location>
        <begin position="64"/>
        <end position="98"/>
    </location>
</feature>
<comment type="caution">
    <text evidence="2">The sequence shown here is derived from an EMBL/GenBank/DDBJ whole genome shotgun (WGS) entry which is preliminary data.</text>
</comment>
<organism evidence="2 3">
    <name type="scientific">Agromyces ramosus</name>
    <dbReference type="NCBI Taxonomy" id="33879"/>
    <lineage>
        <taxon>Bacteria</taxon>
        <taxon>Bacillati</taxon>
        <taxon>Actinomycetota</taxon>
        <taxon>Actinomycetes</taxon>
        <taxon>Micrococcales</taxon>
        <taxon>Microbacteriaceae</taxon>
        <taxon>Agromyces</taxon>
    </lineage>
</organism>
<protein>
    <submittedName>
        <fullName evidence="2">Uncharacterized protein</fullName>
    </submittedName>
</protein>
<evidence type="ECO:0000313" key="3">
    <source>
        <dbReference type="Proteomes" id="UP001239083"/>
    </source>
</evidence>
<sequence>MRCSLSGLDDAAVTGEVLVERMQRLGPRPVGDLEHRAEPVRLDLVGSEEAEVVGILANHLGEPGAEHPGGLAARAARRGRDLERERLGRRQREGAHDAAVRMRAGAHAQLAARAQRIELGDGAPVVVEELLGPVRTQPRLEQREVLGVLAHAGERHLVRVERPLDLHAVDDARARPPLRGAQHDGGPPRCRGCEGAGCGIRPDVGEAIERHVDRVGHARVHRRRLLAVEAAGDEQRLVAIAAEELDEFSLGDAGEEGGVRDLVAVEVQDRQHGPVVDRVQERMPAPAPREWTGLGLAVADDARDDEPGVVERRAEGVHERVAELAALVDRSRRLGGRMRRDAARERELPHEALEARRVGGDRGEQLGVRAVEPRVRDHRGAAMPGAAHVDDRRAALDDGPVEVRVDEVQPGGRAPVAE</sequence>
<name>A0ABU0R6K8_9MICO</name>
<accession>A0ABU0R6K8</accession>
<evidence type="ECO:0000313" key="2">
    <source>
        <dbReference type="EMBL" id="MDQ0893382.1"/>
    </source>
</evidence>
<proteinExistence type="predicted"/>
<gene>
    <name evidence="2" type="ORF">QFZ26_000937</name>
</gene>
<feature type="compositionally biased region" description="Basic and acidic residues" evidence="1">
    <location>
        <begin position="78"/>
        <end position="98"/>
    </location>
</feature>
<dbReference type="EMBL" id="JAUSYY010000001">
    <property type="protein sequence ID" value="MDQ0893382.1"/>
    <property type="molecule type" value="Genomic_DNA"/>
</dbReference>
<feature type="compositionally biased region" description="Basic and acidic residues" evidence="1">
    <location>
        <begin position="388"/>
        <end position="400"/>
    </location>
</feature>
<feature type="region of interest" description="Disordered" evidence="1">
    <location>
        <begin position="376"/>
        <end position="400"/>
    </location>
</feature>